<dbReference type="GO" id="GO:0005524">
    <property type="term" value="F:ATP binding"/>
    <property type="evidence" value="ECO:0007669"/>
    <property type="project" value="UniProtKB-KW"/>
</dbReference>
<dbReference type="EC" id="6.1.1.9" evidence="1"/>
<keyword evidence="6" id="KW-0030">Aminoacyl-tRNA synthetase</keyword>
<keyword evidence="4" id="KW-0067">ATP-binding</keyword>
<evidence type="ECO:0000256" key="1">
    <source>
        <dbReference type="ARBA" id="ARBA00013169"/>
    </source>
</evidence>
<dbReference type="AlphaFoldDB" id="A0A449ASK2"/>
<keyword evidence="2 8" id="KW-0436">Ligase</keyword>
<reference evidence="8 9" key="1">
    <citation type="submission" date="2019-01" db="EMBL/GenBank/DDBJ databases">
        <authorList>
            <consortium name="Pathogen Informatics"/>
        </authorList>
    </citation>
    <scope>NUCLEOTIDE SEQUENCE [LARGE SCALE GENOMIC DNA]</scope>
    <source>
        <strain evidence="8 9">NCTC10146</strain>
        <plasmid evidence="9">12</plasmid>
    </source>
</reference>
<evidence type="ECO:0000313" key="8">
    <source>
        <dbReference type="EMBL" id="VEU69332.1"/>
    </source>
</evidence>
<dbReference type="Gene3D" id="3.90.740.10">
    <property type="entry name" value="Valyl/Leucyl/Isoleucyl-tRNA synthetase, editing domain"/>
    <property type="match status" value="1"/>
</dbReference>
<dbReference type="GO" id="GO:0002161">
    <property type="term" value="F:aminoacyl-tRNA deacylase activity"/>
    <property type="evidence" value="ECO:0007669"/>
    <property type="project" value="InterPro"/>
</dbReference>
<dbReference type="GO" id="GO:0005829">
    <property type="term" value="C:cytosol"/>
    <property type="evidence" value="ECO:0007669"/>
    <property type="project" value="TreeGrafter"/>
</dbReference>
<dbReference type="SUPFAM" id="SSF50677">
    <property type="entry name" value="ValRS/IleRS/LeuRS editing domain"/>
    <property type="match status" value="1"/>
</dbReference>
<evidence type="ECO:0000256" key="6">
    <source>
        <dbReference type="ARBA" id="ARBA00023146"/>
    </source>
</evidence>
<evidence type="ECO:0000256" key="2">
    <source>
        <dbReference type="ARBA" id="ARBA00022598"/>
    </source>
</evidence>
<geneLocation type="plasmid" evidence="8 9">
    <name>12</name>
</geneLocation>
<evidence type="ECO:0000313" key="9">
    <source>
        <dbReference type="Proteomes" id="UP000290495"/>
    </source>
</evidence>
<dbReference type="InterPro" id="IPR009008">
    <property type="entry name" value="Val/Leu/Ile-tRNA-synth_edit"/>
</dbReference>
<evidence type="ECO:0000256" key="7">
    <source>
        <dbReference type="ARBA" id="ARBA00029936"/>
    </source>
</evidence>
<sequence length="122" mass="14639">MLKQWSWDVKLQTAISNIEVNNEPTTQLMYYIKYKVQETNEDLIVATVRTETLLSDVAIVYNPKDKKYLKYKGMHVIHPLTKKVLPIIAEWICWPKFWYWINETFCSCGSGYRYNKKIRIRN</sequence>
<organism evidence="8 9">
    <name type="scientific">Mycoplasmopsis canis</name>
    <dbReference type="NCBI Taxonomy" id="29555"/>
    <lineage>
        <taxon>Bacteria</taxon>
        <taxon>Bacillati</taxon>
        <taxon>Mycoplasmatota</taxon>
        <taxon>Mycoplasmoidales</taxon>
        <taxon>Metamycoplasmataceae</taxon>
        <taxon>Mycoplasmopsis</taxon>
    </lineage>
</organism>
<dbReference type="Proteomes" id="UP000290495">
    <property type="component" value="Plasmid 12"/>
</dbReference>
<protein>
    <recommendedName>
        <fullName evidence="1">valine--tRNA ligase</fullName>
        <ecNumber evidence="1">6.1.1.9</ecNumber>
    </recommendedName>
    <alternativeName>
        <fullName evidence="7">Valyl-tRNA synthetase</fullName>
    </alternativeName>
</protein>
<accession>A0A449ASK2</accession>
<evidence type="ECO:0000256" key="5">
    <source>
        <dbReference type="ARBA" id="ARBA00022917"/>
    </source>
</evidence>
<proteinExistence type="predicted"/>
<dbReference type="EMBL" id="LR215021">
    <property type="protein sequence ID" value="VEU69332.1"/>
    <property type="molecule type" value="Genomic_DNA"/>
</dbReference>
<evidence type="ECO:0000256" key="4">
    <source>
        <dbReference type="ARBA" id="ARBA00022840"/>
    </source>
</evidence>
<keyword evidence="3" id="KW-0547">Nucleotide-binding</keyword>
<dbReference type="InterPro" id="IPR002303">
    <property type="entry name" value="Valyl-tRNA_ligase"/>
</dbReference>
<dbReference type="GO" id="GO:0004832">
    <property type="term" value="F:valine-tRNA ligase activity"/>
    <property type="evidence" value="ECO:0007669"/>
    <property type="project" value="UniProtKB-EC"/>
</dbReference>
<name>A0A449ASK2_9BACT</name>
<dbReference type="PANTHER" id="PTHR11946:SF93">
    <property type="entry name" value="VALINE--TRNA LIGASE, CHLOROPLASTIC_MITOCHONDRIAL 2"/>
    <property type="match status" value="1"/>
</dbReference>
<gene>
    <name evidence="8" type="primary">valS_7</name>
    <name evidence="8" type="ORF">NCTC10146_00825</name>
</gene>
<keyword evidence="8" id="KW-0614">Plasmid</keyword>
<keyword evidence="5" id="KW-0648">Protein biosynthesis</keyword>
<dbReference type="PANTHER" id="PTHR11946">
    <property type="entry name" value="VALYL-TRNA SYNTHETASES"/>
    <property type="match status" value="1"/>
</dbReference>
<dbReference type="GO" id="GO:0006438">
    <property type="term" value="P:valyl-tRNA aminoacylation"/>
    <property type="evidence" value="ECO:0007669"/>
    <property type="project" value="InterPro"/>
</dbReference>
<evidence type="ECO:0000256" key="3">
    <source>
        <dbReference type="ARBA" id="ARBA00022741"/>
    </source>
</evidence>